<feature type="compositionally biased region" description="Basic and acidic residues" evidence="1">
    <location>
        <begin position="230"/>
        <end position="239"/>
    </location>
</feature>
<accession>A0A7M2X5E2</accession>
<evidence type="ECO:0000313" key="3">
    <source>
        <dbReference type="Proteomes" id="UP000593765"/>
    </source>
</evidence>
<feature type="region of interest" description="Disordered" evidence="1">
    <location>
        <begin position="216"/>
        <end position="244"/>
    </location>
</feature>
<keyword evidence="3" id="KW-1185">Reference proteome</keyword>
<dbReference type="AlphaFoldDB" id="A0A7M2X5E2"/>
<reference evidence="2 3" key="1">
    <citation type="submission" date="2020-10" db="EMBL/GenBank/DDBJ databases">
        <title>Wide distribution of Phycisphaera-like planctomycetes from WD2101 soil group in peatlands and genome analysis of the first cultivated representative.</title>
        <authorList>
            <person name="Dedysh S.N."/>
            <person name="Beletsky A.V."/>
            <person name="Ivanova A."/>
            <person name="Kulichevskaya I.S."/>
            <person name="Suzina N.E."/>
            <person name="Philippov D.A."/>
            <person name="Rakitin A.L."/>
            <person name="Mardanov A.V."/>
            <person name="Ravin N.V."/>
        </authorList>
    </citation>
    <scope>NUCLEOTIDE SEQUENCE [LARGE SCALE GENOMIC DNA]</scope>
    <source>
        <strain evidence="2 3">M1803</strain>
    </source>
</reference>
<gene>
    <name evidence="2" type="ORF">IPV69_11970</name>
</gene>
<dbReference type="EMBL" id="CP063458">
    <property type="protein sequence ID" value="QOV92020.1"/>
    <property type="molecule type" value="Genomic_DNA"/>
</dbReference>
<proteinExistence type="predicted"/>
<evidence type="ECO:0000313" key="2">
    <source>
        <dbReference type="EMBL" id="QOV92020.1"/>
    </source>
</evidence>
<organism evidence="2 3">
    <name type="scientific">Humisphaera borealis</name>
    <dbReference type="NCBI Taxonomy" id="2807512"/>
    <lineage>
        <taxon>Bacteria</taxon>
        <taxon>Pseudomonadati</taxon>
        <taxon>Planctomycetota</taxon>
        <taxon>Phycisphaerae</taxon>
        <taxon>Tepidisphaerales</taxon>
        <taxon>Tepidisphaeraceae</taxon>
        <taxon>Humisphaera</taxon>
    </lineage>
</organism>
<sequence>MQTINRTDQERVLLARLAAAAGRAITMASLAPVKPTKAFQSAKLGDRSAVIALLDDLVGRRLVSEEKTGRTAKYGITDAGSSYLSSLPVPAETTARRAGRRSKSDSAPIIENPNLVPFQRAFLLLQLLSAPDRTLTEGQANKLPLVAKEDLELTGPLASQLRRKLTAHGYLQERKEGRSLFVTITERGLAYLATLEHHPAGKFTMTGEALNSLLAARGKRPAEQQGDTSGDDRHARRDGGSGVPSNLGAAAFEVFRELARERFSRDGMVPIFEVRREMAGRYGPAAARHDTLDGPLLELWRNGKIRLVSISDTRGASASELEESITDAYETLFYMEDADGHSGTR</sequence>
<protein>
    <submittedName>
        <fullName evidence="2">Uncharacterized protein</fullName>
    </submittedName>
</protein>
<dbReference type="RefSeq" id="WP_206295346.1">
    <property type="nucleotide sequence ID" value="NZ_CP063458.1"/>
</dbReference>
<dbReference type="KEGG" id="hbs:IPV69_11970"/>
<feature type="region of interest" description="Disordered" evidence="1">
    <location>
        <begin position="87"/>
        <end position="109"/>
    </location>
</feature>
<dbReference type="Proteomes" id="UP000593765">
    <property type="component" value="Chromosome"/>
</dbReference>
<evidence type="ECO:0000256" key="1">
    <source>
        <dbReference type="SAM" id="MobiDB-lite"/>
    </source>
</evidence>
<name>A0A7M2X5E2_9BACT</name>